<organism evidence="2 3">
    <name type="scientific">Ranitomeya imitator</name>
    <name type="common">mimic poison frog</name>
    <dbReference type="NCBI Taxonomy" id="111125"/>
    <lineage>
        <taxon>Eukaryota</taxon>
        <taxon>Metazoa</taxon>
        <taxon>Chordata</taxon>
        <taxon>Craniata</taxon>
        <taxon>Vertebrata</taxon>
        <taxon>Euteleostomi</taxon>
        <taxon>Amphibia</taxon>
        <taxon>Batrachia</taxon>
        <taxon>Anura</taxon>
        <taxon>Neobatrachia</taxon>
        <taxon>Hyloidea</taxon>
        <taxon>Dendrobatidae</taxon>
        <taxon>Dendrobatinae</taxon>
        <taxon>Ranitomeya</taxon>
    </lineage>
</organism>
<gene>
    <name evidence="2" type="ORF">RIMI_LOCUS1931594</name>
</gene>
<keyword evidence="3" id="KW-1185">Reference proteome</keyword>
<feature type="domain" description="Exocyst complex component Sec3 C-terminal" evidence="1">
    <location>
        <begin position="26"/>
        <end position="268"/>
    </location>
</feature>
<dbReference type="PANTHER" id="PTHR16092">
    <property type="entry name" value="SEC3/SYNTAXIN-RELATED"/>
    <property type="match status" value="1"/>
</dbReference>
<dbReference type="EMBL" id="CAUEEQ010002591">
    <property type="protein sequence ID" value="CAJ0923133.1"/>
    <property type="molecule type" value="Genomic_DNA"/>
</dbReference>
<name>A0ABN9KVC2_9NEOB</name>
<comment type="caution">
    <text evidence="2">The sequence shown here is derived from an EMBL/GenBank/DDBJ whole genome shotgun (WGS) entry which is preliminary data.</text>
</comment>
<dbReference type="PROSITE" id="PS51257">
    <property type="entry name" value="PROKAR_LIPOPROTEIN"/>
    <property type="match status" value="1"/>
</dbReference>
<protein>
    <recommendedName>
        <fullName evidence="1">Exocyst complex component Sec3 C-terminal domain-containing protein</fullName>
    </recommendedName>
</protein>
<dbReference type="PANTHER" id="PTHR16092:SF14">
    <property type="entry name" value="EXOCYST COMPLEX COMPONENT 1 ISOFORM X1"/>
    <property type="match status" value="1"/>
</dbReference>
<proteinExistence type="predicted"/>
<reference evidence="2" key="1">
    <citation type="submission" date="2023-07" db="EMBL/GenBank/DDBJ databases">
        <authorList>
            <person name="Stuckert A."/>
        </authorList>
    </citation>
    <scope>NUCLEOTIDE SEQUENCE</scope>
</reference>
<accession>A0ABN9KVC2</accession>
<dbReference type="Pfam" id="PF20654">
    <property type="entry name" value="Sec3_C-term"/>
    <property type="match status" value="1"/>
</dbReference>
<evidence type="ECO:0000313" key="2">
    <source>
        <dbReference type="EMBL" id="CAJ0923133.1"/>
    </source>
</evidence>
<evidence type="ECO:0000313" key="3">
    <source>
        <dbReference type="Proteomes" id="UP001176940"/>
    </source>
</evidence>
<sequence length="269" mass="30966">MNLRKIKREAAKMPFATSFAIFQSCNIIGVTKRKAERKEMIRQMMTHIFRCIEPELNNLIALGDKIDSFNSLYMLVKMSHHVWTAENVDSASFLSTTLGNVLVTVKRNFDKCITNQIKQMEDVKISKKSKVGILPFVSGFEEFAELAESIFRSAERRGDLDKAYTKLIKAVSINVEKVAIESQKTPRDVVMMENFHRVFATLSRLKISCLEAEKREAKQKYNDHLQSYIFFEGVKARVAQGIGYDEVSYQLAFSKQELRKVIKDYPVKK</sequence>
<dbReference type="InterPro" id="IPR048628">
    <property type="entry name" value="Sec3_C"/>
</dbReference>
<evidence type="ECO:0000259" key="1">
    <source>
        <dbReference type="Pfam" id="PF20654"/>
    </source>
</evidence>
<dbReference type="Proteomes" id="UP001176940">
    <property type="component" value="Unassembled WGS sequence"/>
</dbReference>